<dbReference type="EMBL" id="BT144926">
    <property type="protein sequence ID" value="AFK44720.1"/>
    <property type="molecule type" value="mRNA"/>
</dbReference>
<organism evidence="1">
    <name type="scientific">Lotus japonicus</name>
    <name type="common">Lotus corniculatus var. japonicus</name>
    <dbReference type="NCBI Taxonomy" id="34305"/>
    <lineage>
        <taxon>Eukaryota</taxon>
        <taxon>Viridiplantae</taxon>
        <taxon>Streptophyta</taxon>
        <taxon>Embryophyta</taxon>
        <taxon>Tracheophyta</taxon>
        <taxon>Spermatophyta</taxon>
        <taxon>Magnoliopsida</taxon>
        <taxon>eudicotyledons</taxon>
        <taxon>Gunneridae</taxon>
        <taxon>Pentapetalae</taxon>
        <taxon>rosids</taxon>
        <taxon>fabids</taxon>
        <taxon>Fabales</taxon>
        <taxon>Fabaceae</taxon>
        <taxon>Papilionoideae</taxon>
        <taxon>50 kb inversion clade</taxon>
        <taxon>NPAAA clade</taxon>
        <taxon>Hologalegina</taxon>
        <taxon>robinioid clade</taxon>
        <taxon>Loteae</taxon>
        <taxon>Lotus</taxon>
    </lineage>
</organism>
<proteinExistence type="evidence at transcript level"/>
<evidence type="ECO:0000313" key="1">
    <source>
        <dbReference type="EMBL" id="AFK44720.1"/>
    </source>
</evidence>
<name>I3SWS8_LOTJA</name>
<accession>I3SWS8</accession>
<sequence length="148" mass="17287">MLNRRYVREREPFVTLVGIICNPCIVETRYEQEHSQYCKEQPVSSVTTDMVVGHEGADDDAENAEDEKGNGEADLLDGWLVVDGVGGFEEIFVCDGESVIYVCHCCCRFGWRRRGCVGLRRRWRWRWVEFSFRLLFKTLWSWLGVLKL</sequence>
<dbReference type="AlphaFoldDB" id="I3SWS8"/>
<protein>
    <submittedName>
        <fullName evidence="1">Uncharacterized protein</fullName>
    </submittedName>
</protein>
<reference evidence="1" key="1">
    <citation type="submission" date="2012-05" db="EMBL/GenBank/DDBJ databases">
        <authorList>
            <person name="Krishnakumar V."/>
            <person name="Cheung F."/>
            <person name="Xiao Y."/>
            <person name="Chan A."/>
            <person name="Moskal W.A."/>
            <person name="Town C.D."/>
        </authorList>
    </citation>
    <scope>NUCLEOTIDE SEQUENCE</scope>
</reference>